<protein>
    <recommendedName>
        <fullName evidence="3">Transcriptional regulator</fullName>
    </recommendedName>
</protein>
<dbReference type="Gene3D" id="1.10.10.10">
    <property type="entry name" value="Winged helix-like DNA-binding domain superfamily/Winged helix DNA-binding domain"/>
    <property type="match status" value="1"/>
</dbReference>
<sequence>MNAEALFQKALALVHQHRAASAALLQRHLGVEPSTAEPLLERMVRETTAVRRMPNGLYLYIHGAISEELASLHGFAQIVLDAIAADRVDAAQLRDAAVRFGLAKVPTGG</sequence>
<name>A0ABM8Y002_9BURK</name>
<evidence type="ECO:0000313" key="2">
    <source>
        <dbReference type="Proteomes" id="UP000706525"/>
    </source>
</evidence>
<gene>
    <name evidence="1" type="ORF">LMG32289_06228</name>
</gene>
<dbReference type="Proteomes" id="UP000706525">
    <property type="component" value="Unassembled WGS sequence"/>
</dbReference>
<accession>A0ABM8Y002</accession>
<keyword evidence="2" id="KW-1185">Reference proteome</keyword>
<organism evidence="1 2">
    <name type="scientific">Cupriavidus pampae</name>
    <dbReference type="NCBI Taxonomy" id="659251"/>
    <lineage>
        <taxon>Bacteria</taxon>
        <taxon>Pseudomonadati</taxon>
        <taxon>Pseudomonadota</taxon>
        <taxon>Betaproteobacteria</taxon>
        <taxon>Burkholderiales</taxon>
        <taxon>Burkholderiaceae</taxon>
        <taxon>Cupriavidus</taxon>
    </lineage>
</organism>
<dbReference type="RefSeq" id="WP_223995330.1">
    <property type="nucleotide sequence ID" value="NZ_CAJZAG010000016.1"/>
</dbReference>
<proteinExistence type="predicted"/>
<evidence type="ECO:0000313" key="1">
    <source>
        <dbReference type="EMBL" id="CAG9186035.1"/>
    </source>
</evidence>
<reference evidence="1 2" key="1">
    <citation type="submission" date="2021-08" db="EMBL/GenBank/DDBJ databases">
        <authorList>
            <person name="Peeters C."/>
        </authorList>
    </citation>
    <scope>NUCLEOTIDE SEQUENCE [LARGE SCALE GENOMIC DNA]</scope>
    <source>
        <strain evidence="1 2">LMG 32289</strain>
    </source>
</reference>
<evidence type="ECO:0008006" key="3">
    <source>
        <dbReference type="Google" id="ProtNLM"/>
    </source>
</evidence>
<dbReference type="InterPro" id="IPR036388">
    <property type="entry name" value="WH-like_DNA-bd_sf"/>
</dbReference>
<dbReference type="EMBL" id="CAJZAG010000016">
    <property type="protein sequence ID" value="CAG9186035.1"/>
    <property type="molecule type" value="Genomic_DNA"/>
</dbReference>
<comment type="caution">
    <text evidence="1">The sequence shown here is derived from an EMBL/GenBank/DDBJ whole genome shotgun (WGS) entry which is preliminary data.</text>
</comment>